<evidence type="ECO:0000313" key="10">
    <source>
        <dbReference type="Proteomes" id="UP001209755"/>
    </source>
</evidence>
<dbReference type="InterPro" id="IPR010656">
    <property type="entry name" value="DctM"/>
</dbReference>
<evidence type="ECO:0000256" key="6">
    <source>
        <dbReference type="ARBA" id="ARBA00023136"/>
    </source>
</evidence>
<evidence type="ECO:0000256" key="7">
    <source>
        <dbReference type="RuleBase" id="RU369079"/>
    </source>
</evidence>
<feature type="transmembrane region" description="Helical" evidence="7">
    <location>
        <begin position="6"/>
        <end position="31"/>
    </location>
</feature>
<dbReference type="RefSeq" id="WP_264603232.1">
    <property type="nucleotide sequence ID" value="NZ_JAOQNS010000013.1"/>
</dbReference>
<keyword evidence="3 7" id="KW-0997">Cell inner membrane</keyword>
<sequence length="421" mass="43759">MTFVVVFAVCLFLGVPIFAVLGVPSLIELLLSPIPLASLAHSLYEGVDKFPLLAIPCFVLAGAVMARAGITEDIIAVMRRVVGRTHGGLAIVTILSCMFFAAISGSGPGTVAAVGTLLIPAMVQDGYRKDFAAAVTSSGGTLGILLPPSNPMIVYGVLASVSIGDLFLAGIVPGLLMGTLLIGVAYLLSLRAGFRGAGAAFELRDFGKALYAAKFSLATPFIVLGGIYAGIFTPVEASVVAVLYALLVGVVIKRRVGLTAIWDSLSEASAICGGLVVIMGTAVFFGEFLALNQIPQQIAASLLTVTTDAVLMLFLLAAILIVLGTFMETLSTVIILTPILLPLVTRLGVDPIHFGILLVVTSEIGFLTPPLGVNLFVACSISGLKLEQISRQVLPFILTIAAGLVVLILWPQISLSILSLK</sequence>
<feature type="transmembrane region" description="Helical" evidence="7">
    <location>
        <begin position="393"/>
        <end position="413"/>
    </location>
</feature>
<comment type="caution">
    <text evidence="9">The sequence shown here is derived from an EMBL/GenBank/DDBJ whole genome shotgun (WGS) entry which is preliminary data.</text>
</comment>
<evidence type="ECO:0000256" key="2">
    <source>
        <dbReference type="ARBA" id="ARBA00022475"/>
    </source>
</evidence>
<feature type="transmembrane region" description="Helical" evidence="7">
    <location>
        <begin position="209"/>
        <end position="231"/>
    </location>
</feature>
<reference evidence="10" key="1">
    <citation type="submission" date="2023-07" db="EMBL/GenBank/DDBJ databases">
        <title>Genome sequencing of Purple Non-Sulfur Bacteria from various extreme environments.</title>
        <authorList>
            <person name="Mayer M."/>
        </authorList>
    </citation>
    <scope>NUCLEOTIDE SEQUENCE [LARGE SCALE GENOMIC DNA]</scope>
    <source>
        <strain evidence="10">DSM 17935</strain>
    </source>
</reference>
<keyword evidence="10" id="KW-1185">Reference proteome</keyword>
<evidence type="ECO:0000256" key="3">
    <source>
        <dbReference type="ARBA" id="ARBA00022519"/>
    </source>
</evidence>
<dbReference type="Proteomes" id="UP001209755">
    <property type="component" value="Unassembled WGS sequence"/>
</dbReference>
<protein>
    <recommendedName>
        <fullName evidence="7">TRAP transporter large permease protein</fullName>
    </recommendedName>
</protein>
<feature type="transmembrane region" description="Helical" evidence="7">
    <location>
        <begin position="268"/>
        <end position="286"/>
    </location>
</feature>
<comment type="similarity">
    <text evidence="7">Belongs to the TRAP transporter large permease family.</text>
</comment>
<proteinExistence type="inferred from homology"/>
<keyword evidence="6 7" id="KW-0472">Membrane</keyword>
<comment type="function">
    <text evidence="7">Part of the tripartite ATP-independent periplasmic (TRAP) transport system.</text>
</comment>
<dbReference type="PANTHER" id="PTHR33362:SF5">
    <property type="entry name" value="C4-DICARBOXYLATE TRAP TRANSPORTER LARGE PERMEASE PROTEIN DCTM"/>
    <property type="match status" value="1"/>
</dbReference>
<name>A0ABT3HGY8_9HYPH</name>
<keyword evidence="7" id="KW-0813">Transport</keyword>
<evidence type="ECO:0000313" key="9">
    <source>
        <dbReference type="EMBL" id="MCW2309667.1"/>
    </source>
</evidence>
<evidence type="ECO:0000256" key="5">
    <source>
        <dbReference type="ARBA" id="ARBA00022989"/>
    </source>
</evidence>
<feature type="transmembrane region" description="Helical" evidence="7">
    <location>
        <begin position="237"/>
        <end position="256"/>
    </location>
</feature>
<dbReference type="NCBIfam" id="TIGR00786">
    <property type="entry name" value="dctM"/>
    <property type="match status" value="1"/>
</dbReference>
<keyword evidence="2" id="KW-1003">Cell membrane</keyword>
<keyword evidence="4 7" id="KW-0812">Transmembrane</keyword>
<dbReference type="Pfam" id="PF06808">
    <property type="entry name" value="DctM"/>
    <property type="match status" value="1"/>
</dbReference>
<dbReference type="PANTHER" id="PTHR33362">
    <property type="entry name" value="SIALIC ACID TRAP TRANSPORTER PERMEASE PROTEIN SIAT-RELATED"/>
    <property type="match status" value="1"/>
</dbReference>
<gene>
    <name evidence="9" type="ORF">M2319_004023</name>
</gene>
<feature type="transmembrane region" description="Helical" evidence="7">
    <location>
        <begin position="167"/>
        <end position="188"/>
    </location>
</feature>
<feature type="transmembrane region" description="Helical" evidence="7">
    <location>
        <begin position="330"/>
        <end position="349"/>
    </location>
</feature>
<dbReference type="PIRSF" id="PIRSF006066">
    <property type="entry name" value="HI0050"/>
    <property type="match status" value="1"/>
</dbReference>
<feature type="domain" description="TRAP C4-dicarboxylate transport system permease DctM subunit" evidence="8">
    <location>
        <begin position="4"/>
        <end position="413"/>
    </location>
</feature>
<evidence type="ECO:0000256" key="1">
    <source>
        <dbReference type="ARBA" id="ARBA00004429"/>
    </source>
</evidence>
<organism evidence="9 10">
    <name type="scientific">Rhodobium gokarnense</name>
    <dbReference type="NCBI Taxonomy" id="364296"/>
    <lineage>
        <taxon>Bacteria</taxon>
        <taxon>Pseudomonadati</taxon>
        <taxon>Pseudomonadota</taxon>
        <taxon>Alphaproteobacteria</taxon>
        <taxon>Hyphomicrobiales</taxon>
        <taxon>Rhodobiaceae</taxon>
        <taxon>Rhodobium</taxon>
    </lineage>
</organism>
<dbReference type="EMBL" id="JAOQNS010000013">
    <property type="protein sequence ID" value="MCW2309667.1"/>
    <property type="molecule type" value="Genomic_DNA"/>
</dbReference>
<comment type="subunit">
    <text evidence="7">The complex comprises the extracytoplasmic solute receptor protein and the two transmembrane proteins.</text>
</comment>
<feature type="transmembrane region" description="Helical" evidence="7">
    <location>
        <begin position="355"/>
        <end position="381"/>
    </location>
</feature>
<feature type="transmembrane region" description="Helical" evidence="7">
    <location>
        <begin position="298"/>
        <end position="323"/>
    </location>
</feature>
<evidence type="ECO:0000256" key="4">
    <source>
        <dbReference type="ARBA" id="ARBA00022692"/>
    </source>
</evidence>
<comment type="subcellular location">
    <subcellularLocation>
        <location evidence="1 7">Cell inner membrane</location>
        <topology evidence="1 7">Multi-pass membrane protein</topology>
    </subcellularLocation>
</comment>
<feature type="transmembrane region" description="Helical" evidence="7">
    <location>
        <begin position="52"/>
        <end position="70"/>
    </location>
</feature>
<keyword evidence="5 7" id="KW-1133">Transmembrane helix</keyword>
<evidence type="ECO:0000259" key="8">
    <source>
        <dbReference type="Pfam" id="PF06808"/>
    </source>
</evidence>
<feature type="transmembrane region" description="Helical" evidence="7">
    <location>
        <begin position="90"/>
        <end position="119"/>
    </location>
</feature>
<dbReference type="InterPro" id="IPR004681">
    <property type="entry name" value="TRAP_DctM"/>
</dbReference>
<accession>A0ABT3HGY8</accession>